<evidence type="ECO:0000256" key="1">
    <source>
        <dbReference type="SAM" id="MobiDB-lite"/>
    </source>
</evidence>
<feature type="region of interest" description="Disordered" evidence="1">
    <location>
        <begin position="25"/>
        <end position="48"/>
    </location>
</feature>
<accession>A0AA35PUZ0</accession>
<feature type="compositionally biased region" description="Basic and acidic residues" evidence="1">
    <location>
        <begin position="84"/>
        <end position="97"/>
    </location>
</feature>
<proteinExistence type="predicted"/>
<dbReference type="Proteomes" id="UP001178461">
    <property type="component" value="Chromosome 18"/>
</dbReference>
<protein>
    <submittedName>
        <fullName evidence="2">Uncharacterized protein</fullName>
    </submittedName>
</protein>
<keyword evidence="3" id="KW-1185">Reference proteome</keyword>
<name>A0AA35PUZ0_9SAUR</name>
<sequence>MQASQQKHPRQRAVQESVRRCRCQFSAKSGEHRPRLFSKSGDPSKRPRRVSLCVFESDRFCKEGRVRCKGHATLIQQRPVQADQPERPHGAPRKEKEVLEAAEPQSLVAGGLGPSARPHSSCLRSPNYSFRRSLGGRSHGGCPTGGYFCTLDVPGRTQMTF</sequence>
<gene>
    <name evidence="2" type="ORF">PODLI_1B040878</name>
</gene>
<feature type="region of interest" description="Disordered" evidence="1">
    <location>
        <begin position="77"/>
        <end position="97"/>
    </location>
</feature>
<organism evidence="2 3">
    <name type="scientific">Podarcis lilfordi</name>
    <name type="common">Lilford's wall lizard</name>
    <dbReference type="NCBI Taxonomy" id="74358"/>
    <lineage>
        <taxon>Eukaryota</taxon>
        <taxon>Metazoa</taxon>
        <taxon>Chordata</taxon>
        <taxon>Craniata</taxon>
        <taxon>Vertebrata</taxon>
        <taxon>Euteleostomi</taxon>
        <taxon>Lepidosauria</taxon>
        <taxon>Squamata</taxon>
        <taxon>Bifurcata</taxon>
        <taxon>Unidentata</taxon>
        <taxon>Episquamata</taxon>
        <taxon>Laterata</taxon>
        <taxon>Lacertibaenia</taxon>
        <taxon>Lacertidae</taxon>
        <taxon>Podarcis</taxon>
    </lineage>
</organism>
<dbReference type="EMBL" id="OX395144">
    <property type="protein sequence ID" value="CAI5799120.1"/>
    <property type="molecule type" value="Genomic_DNA"/>
</dbReference>
<reference evidence="2" key="1">
    <citation type="submission" date="2022-12" db="EMBL/GenBank/DDBJ databases">
        <authorList>
            <person name="Alioto T."/>
            <person name="Alioto T."/>
            <person name="Gomez Garrido J."/>
        </authorList>
    </citation>
    <scope>NUCLEOTIDE SEQUENCE</scope>
</reference>
<evidence type="ECO:0000313" key="2">
    <source>
        <dbReference type="EMBL" id="CAI5799120.1"/>
    </source>
</evidence>
<dbReference type="AlphaFoldDB" id="A0AA35PUZ0"/>
<evidence type="ECO:0000313" key="3">
    <source>
        <dbReference type="Proteomes" id="UP001178461"/>
    </source>
</evidence>